<evidence type="ECO:0000256" key="2">
    <source>
        <dbReference type="SAM" id="Coils"/>
    </source>
</evidence>
<dbReference type="PANTHER" id="PTHR21694:SF18">
    <property type="entry name" value="COILED-COIL DOMAIN-CONTAINING PROTEIN 63"/>
    <property type="match status" value="1"/>
</dbReference>
<sequence length="409" mass="47682">MGGINASRDTANALNKQMRILENRLDKANQKFNEAIAHNKKLREEIDNLRRERVIFDKIYQKLEKELHNKRKEMANIIEAANSAYEDRDRAQDQLAALKQQAEREQMEFEKEWKNLNTLIEKDKKMKDFLKLKQAEREHAEHTEAPKAEDDTARKRGKASPSQLTAERVKIYEDAFNKIQAATGIQDIDELVNNFIRAEDKNFTLFKFVNELSNDIEMLEKQIQDLQIEITSCKGKEDGQHMQRKKITLEEKQNKYANKAEMYELKYQEALKTVNALKEEIKKLFVGIDCQTQLAHEFLGDNVTESNMEQYLALIEQRSSEIFQAYALLQMQKGRGEFAMPGPQGPPSSNPPRIEAPNVRDDISDEEEDIEDDKPLTSEEFKQRAEKRAQQLESQLKNKFKQSKIRSKK</sequence>
<dbReference type="PANTHER" id="PTHR21694">
    <property type="entry name" value="COILED-COIL DOMAIN-CONTAINING PROTEIN 63"/>
    <property type="match status" value="1"/>
</dbReference>
<dbReference type="EMBL" id="CAJZBQ010000021">
    <property type="protein sequence ID" value="CAG9318865.1"/>
    <property type="molecule type" value="Genomic_DNA"/>
</dbReference>
<reference evidence="5" key="1">
    <citation type="submission" date="2021-09" db="EMBL/GenBank/DDBJ databases">
        <authorList>
            <consortium name="AG Swart"/>
            <person name="Singh M."/>
            <person name="Singh A."/>
            <person name="Seah K."/>
            <person name="Emmerich C."/>
        </authorList>
    </citation>
    <scope>NUCLEOTIDE SEQUENCE</scope>
    <source>
        <strain evidence="5">ATCC30299</strain>
    </source>
</reference>
<keyword evidence="1 2" id="KW-0175">Coiled coil</keyword>
<feature type="compositionally biased region" description="Basic and acidic residues" evidence="3">
    <location>
        <begin position="373"/>
        <end position="390"/>
    </location>
</feature>
<evidence type="ECO:0000313" key="5">
    <source>
        <dbReference type="EMBL" id="CAG9318865.1"/>
    </source>
</evidence>
<dbReference type="Proteomes" id="UP001162131">
    <property type="component" value="Unassembled WGS sequence"/>
</dbReference>
<dbReference type="Pfam" id="PF21773">
    <property type="entry name" value="ODAD1_CC"/>
    <property type="match status" value="1"/>
</dbReference>
<feature type="compositionally biased region" description="Basic residues" evidence="3">
    <location>
        <begin position="398"/>
        <end position="409"/>
    </location>
</feature>
<organism evidence="5 6">
    <name type="scientific">Blepharisma stoltei</name>
    <dbReference type="NCBI Taxonomy" id="1481888"/>
    <lineage>
        <taxon>Eukaryota</taxon>
        <taxon>Sar</taxon>
        <taxon>Alveolata</taxon>
        <taxon>Ciliophora</taxon>
        <taxon>Postciliodesmatophora</taxon>
        <taxon>Heterotrichea</taxon>
        <taxon>Heterotrichida</taxon>
        <taxon>Blepharismidae</taxon>
        <taxon>Blepharisma</taxon>
    </lineage>
</organism>
<feature type="compositionally biased region" description="Acidic residues" evidence="3">
    <location>
        <begin position="363"/>
        <end position="372"/>
    </location>
</feature>
<feature type="region of interest" description="Disordered" evidence="3">
    <location>
        <begin position="336"/>
        <end position="409"/>
    </location>
</feature>
<evidence type="ECO:0000259" key="4">
    <source>
        <dbReference type="Pfam" id="PF21773"/>
    </source>
</evidence>
<protein>
    <recommendedName>
        <fullName evidence="4">ODAD1 central coiled coil region domain-containing protein</fullName>
    </recommendedName>
</protein>
<keyword evidence="6" id="KW-1185">Reference proteome</keyword>
<comment type="caution">
    <text evidence="5">The sequence shown here is derived from an EMBL/GenBank/DDBJ whole genome shotgun (WGS) entry which is preliminary data.</text>
</comment>
<accession>A0AAU9J0K5</accession>
<feature type="region of interest" description="Disordered" evidence="3">
    <location>
        <begin position="135"/>
        <end position="164"/>
    </location>
</feature>
<feature type="compositionally biased region" description="Basic and acidic residues" evidence="3">
    <location>
        <begin position="135"/>
        <end position="154"/>
    </location>
</feature>
<dbReference type="InterPro" id="IPR049258">
    <property type="entry name" value="ODAD1_CC"/>
</dbReference>
<evidence type="ECO:0000256" key="3">
    <source>
        <dbReference type="SAM" id="MobiDB-lite"/>
    </source>
</evidence>
<evidence type="ECO:0000256" key="1">
    <source>
        <dbReference type="ARBA" id="ARBA00023054"/>
    </source>
</evidence>
<gene>
    <name evidence="5" type="ORF">BSTOLATCC_MIC22225</name>
</gene>
<feature type="domain" description="ODAD1 central coiled coil region" evidence="4">
    <location>
        <begin position="16"/>
        <end position="300"/>
    </location>
</feature>
<dbReference type="InterPro" id="IPR051876">
    <property type="entry name" value="ODA-DC/CCD"/>
</dbReference>
<proteinExistence type="predicted"/>
<feature type="coiled-coil region" evidence="2">
    <location>
        <begin position="4"/>
        <end position="119"/>
    </location>
</feature>
<name>A0AAU9J0K5_9CILI</name>
<dbReference type="AlphaFoldDB" id="A0AAU9J0K5"/>
<evidence type="ECO:0000313" key="6">
    <source>
        <dbReference type="Proteomes" id="UP001162131"/>
    </source>
</evidence>
<feature type="coiled-coil region" evidence="2">
    <location>
        <begin position="209"/>
        <end position="236"/>
    </location>
</feature>